<dbReference type="EMBL" id="CP074405">
    <property type="protein sequence ID" value="QVI62208.1"/>
    <property type="molecule type" value="Genomic_DNA"/>
</dbReference>
<feature type="transmembrane region" description="Helical" evidence="1">
    <location>
        <begin position="117"/>
        <end position="136"/>
    </location>
</feature>
<evidence type="ECO:0000313" key="3">
    <source>
        <dbReference type="Proteomes" id="UP000677804"/>
    </source>
</evidence>
<feature type="transmembrane region" description="Helical" evidence="1">
    <location>
        <begin position="36"/>
        <end position="54"/>
    </location>
</feature>
<keyword evidence="1" id="KW-1133">Transmembrane helix</keyword>
<evidence type="ECO:0000313" key="2">
    <source>
        <dbReference type="EMBL" id="QVI62208.1"/>
    </source>
</evidence>
<dbReference type="Proteomes" id="UP000677804">
    <property type="component" value="Chromosome"/>
</dbReference>
<dbReference type="RefSeq" id="WP_207339776.1">
    <property type="nucleotide sequence ID" value="NZ_CP074405.1"/>
</dbReference>
<name>A0ABX8D576_9CELL</name>
<organism evidence="2 3">
    <name type="scientific">Cellulomonas wangleii</name>
    <dbReference type="NCBI Taxonomy" id="2816956"/>
    <lineage>
        <taxon>Bacteria</taxon>
        <taxon>Bacillati</taxon>
        <taxon>Actinomycetota</taxon>
        <taxon>Actinomycetes</taxon>
        <taxon>Micrococcales</taxon>
        <taxon>Cellulomonadaceae</taxon>
        <taxon>Cellulomonas</taxon>
    </lineage>
</organism>
<sequence>METHSPVPDARGAEELLAHLDADRTALAPHVTTPTWYLTGMAGLAAVFVVAPLLGDRRSGLLTPLLAGALVLVTALRQRRLVRPAGSGVAAGGTLAVLIGALLVLLSTSFGLVAADLHPWVALPALAAGALTYLLGRRLDRIAQERLARVR</sequence>
<evidence type="ECO:0000256" key="1">
    <source>
        <dbReference type="SAM" id="Phobius"/>
    </source>
</evidence>
<protein>
    <recommendedName>
        <fullName evidence="4">DUF2029 domain-containing protein</fullName>
    </recommendedName>
</protein>
<keyword evidence="3" id="KW-1185">Reference proteome</keyword>
<keyword evidence="1" id="KW-0472">Membrane</keyword>
<accession>A0ABX8D576</accession>
<evidence type="ECO:0008006" key="4">
    <source>
        <dbReference type="Google" id="ProtNLM"/>
    </source>
</evidence>
<feature type="transmembrane region" description="Helical" evidence="1">
    <location>
        <begin position="88"/>
        <end position="111"/>
    </location>
</feature>
<reference evidence="2 3" key="1">
    <citation type="submission" date="2021-05" db="EMBL/GenBank/DDBJ databases">
        <title>Novel species in genus Cellulomonas.</title>
        <authorList>
            <person name="Zhang G."/>
        </authorList>
    </citation>
    <scope>NUCLEOTIDE SEQUENCE [LARGE SCALE GENOMIC DNA]</scope>
    <source>
        <strain evidence="3">zg-ZUI222</strain>
    </source>
</reference>
<keyword evidence="1" id="KW-0812">Transmembrane</keyword>
<proteinExistence type="predicted"/>
<gene>
    <name evidence="2" type="ORF">KG103_17645</name>
</gene>